<dbReference type="KEGG" id="aant:HUK68_06935"/>
<keyword evidence="2" id="KW-1185">Reference proteome</keyword>
<accession>A0A6N1X112</accession>
<dbReference type="EMBL" id="CP054840">
    <property type="protein sequence ID" value="QKV52658.1"/>
    <property type="molecule type" value="Genomic_DNA"/>
</dbReference>
<protein>
    <submittedName>
        <fullName evidence="1">Uncharacterized protein</fullName>
    </submittedName>
</protein>
<dbReference type="Proteomes" id="UP000509579">
    <property type="component" value="Chromosome"/>
</dbReference>
<dbReference type="AlphaFoldDB" id="A0A6N1X112"/>
<name>A0A6N1X112_9BURK</name>
<evidence type="ECO:0000313" key="1">
    <source>
        <dbReference type="EMBL" id="QKV52658.1"/>
    </source>
</evidence>
<reference evidence="1 2" key="1">
    <citation type="submission" date="2020-06" db="EMBL/GenBank/DDBJ databases">
        <title>Acidovorax antarctica sp. nov., isolated from Corinth ice sheet soil, Antarctic Fields Peninsula.</title>
        <authorList>
            <person name="Xu Q."/>
            <person name="Peng F."/>
        </authorList>
    </citation>
    <scope>NUCLEOTIDE SEQUENCE [LARGE SCALE GENOMIC DNA]</scope>
    <source>
        <strain evidence="1 2">16-35-5</strain>
    </source>
</reference>
<proteinExistence type="predicted"/>
<evidence type="ECO:0000313" key="2">
    <source>
        <dbReference type="Proteomes" id="UP000509579"/>
    </source>
</evidence>
<sequence length="71" mass="7575">MRLIQAVRDEVETASGSVDALCDILAAASDETIRASSVRALLQPVARQLNMAASRIADHVETPPPTDNTFP</sequence>
<dbReference type="RefSeq" id="WP_175503537.1">
    <property type="nucleotide sequence ID" value="NZ_CP054840.1"/>
</dbReference>
<gene>
    <name evidence="1" type="ORF">HUK68_06935</name>
</gene>
<organism evidence="1 2">
    <name type="scientific">Comamonas antarctica</name>
    <dbReference type="NCBI Taxonomy" id="2743470"/>
    <lineage>
        <taxon>Bacteria</taxon>
        <taxon>Pseudomonadati</taxon>
        <taxon>Pseudomonadota</taxon>
        <taxon>Betaproteobacteria</taxon>
        <taxon>Burkholderiales</taxon>
        <taxon>Comamonadaceae</taxon>
        <taxon>Comamonas</taxon>
    </lineage>
</organism>